<keyword evidence="4" id="KW-0032">Aminotransferase</keyword>
<dbReference type="Pfam" id="PF14805">
    <property type="entry name" value="THDPS_N_2"/>
    <property type="match status" value="1"/>
</dbReference>
<evidence type="ECO:0000313" key="13">
    <source>
        <dbReference type="EMBL" id="KAG0323240.1"/>
    </source>
</evidence>
<dbReference type="InterPro" id="IPR015424">
    <property type="entry name" value="PyrdxlP-dep_Trfase"/>
</dbReference>
<dbReference type="GO" id="GO:0009089">
    <property type="term" value="P:lysine biosynthetic process via diaminopimelate"/>
    <property type="evidence" value="ECO:0007669"/>
    <property type="project" value="InterPro"/>
</dbReference>
<keyword evidence="9" id="KW-0457">Lysine biosynthesis</keyword>
<evidence type="ECO:0000256" key="10">
    <source>
        <dbReference type="ARBA" id="ARBA00023315"/>
    </source>
</evidence>
<evidence type="ECO:0000256" key="9">
    <source>
        <dbReference type="ARBA" id="ARBA00023154"/>
    </source>
</evidence>
<dbReference type="CDD" id="cd03350">
    <property type="entry name" value="LbH_THP_succinylT"/>
    <property type="match status" value="1"/>
</dbReference>
<evidence type="ECO:0000313" key="14">
    <source>
        <dbReference type="Proteomes" id="UP000823405"/>
    </source>
</evidence>
<dbReference type="EMBL" id="JAAAIN010000007">
    <property type="protein sequence ID" value="KAG0323240.1"/>
    <property type="molecule type" value="Genomic_DNA"/>
</dbReference>
<evidence type="ECO:0000256" key="7">
    <source>
        <dbReference type="ARBA" id="ARBA00022737"/>
    </source>
</evidence>
<keyword evidence="5" id="KW-0028">Amino-acid biosynthesis</keyword>
<feature type="domain" description="Aminotransferase class I/classII large" evidence="11">
    <location>
        <begin position="2"/>
        <end position="77"/>
    </location>
</feature>
<name>A0A9P6RLZ0_9FUNG</name>
<dbReference type="NCBIfam" id="NF008808">
    <property type="entry name" value="PRK11830.1"/>
    <property type="match status" value="1"/>
</dbReference>
<accession>A0A9P6RLZ0</accession>
<evidence type="ECO:0000259" key="11">
    <source>
        <dbReference type="Pfam" id="PF00155"/>
    </source>
</evidence>
<keyword evidence="14" id="KW-1185">Reference proteome</keyword>
<evidence type="ECO:0000256" key="2">
    <source>
        <dbReference type="ARBA" id="ARBA00007274"/>
    </source>
</evidence>
<evidence type="ECO:0000256" key="8">
    <source>
        <dbReference type="ARBA" id="ARBA00022915"/>
    </source>
</evidence>
<dbReference type="PANTHER" id="PTHR42832:SF3">
    <property type="entry name" value="L-GLUTAMINE--4-(METHYLSULFANYL)-2-OXOBUTANOATE AMINOTRANSFERASE"/>
    <property type="match status" value="1"/>
</dbReference>
<dbReference type="Gene3D" id="2.160.10.10">
    <property type="entry name" value="Hexapeptide repeat proteins"/>
    <property type="match status" value="1"/>
</dbReference>
<feature type="domain" description="Tetrahydrodipicolinate-N-succinyltransferase chain A" evidence="12">
    <location>
        <begin position="161"/>
        <end position="231"/>
    </location>
</feature>
<dbReference type="InterPro" id="IPR037133">
    <property type="entry name" value="THP_succinylTrfase_N_sf"/>
</dbReference>
<organism evidence="13 14">
    <name type="scientific">Linnemannia gamsii</name>
    <dbReference type="NCBI Taxonomy" id="64522"/>
    <lineage>
        <taxon>Eukaryota</taxon>
        <taxon>Fungi</taxon>
        <taxon>Fungi incertae sedis</taxon>
        <taxon>Mucoromycota</taxon>
        <taxon>Mortierellomycotina</taxon>
        <taxon>Mortierellomycetes</taxon>
        <taxon>Mortierellales</taxon>
        <taxon>Mortierellaceae</taxon>
        <taxon>Linnemannia</taxon>
    </lineage>
</organism>
<dbReference type="Pfam" id="PF00155">
    <property type="entry name" value="Aminotran_1_2"/>
    <property type="match status" value="1"/>
</dbReference>
<dbReference type="Gene3D" id="3.40.640.10">
    <property type="entry name" value="Type I PLP-dependent aspartate aminotransferase-like (Major domain)"/>
    <property type="match status" value="1"/>
</dbReference>
<protein>
    <recommendedName>
        <fullName evidence="15">2,3,4,5-tetrahydropyridine-2,6-dicarboxylate N-succinyltransferase</fullName>
    </recommendedName>
</protein>
<comment type="caution">
    <text evidence="13">The sequence shown here is derived from an EMBL/GenBank/DDBJ whole genome shotgun (WGS) entry which is preliminary data.</text>
</comment>
<dbReference type="GO" id="GO:0008666">
    <property type="term" value="F:2,3,4,5-tetrahydropyridine-2,6-dicarboxylate N-succinyltransferase activity"/>
    <property type="evidence" value="ECO:0007669"/>
    <property type="project" value="InterPro"/>
</dbReference>
<keyword evidence="8" id="KW-0220">Diaminopimelate biosynthesis</keyword>
<dbReference type="GO" id="GO:0008483">
    <property type="term" value="F:transaminase activity"/>
    <property type="evidence" value="ECO:0007669"/>
    <property type="project" value="UniProtKB-KW"/>
</dbReference>
<evidence type="ECO:0000256" key="6">
    <source>
        <dbReference type="ARBA" id="ARBA00022679"/>
    </source>
</evidence>
<keyword evidence="7" id="KW-0677">Repeat</keyword>
<evidence type="ECO:0000256" key="3">
    <source>
        <dbReference type="ARBA" id="ARBA00022490"/>
    </source>
</evidence>
<comment type="similarity">
    <text evidence="2">Belongs to the transferase hexapeptide repeat family.</text>
</comment>
<dbReference type="InterPro" id="IPR001451">
    <property type="entry name" value="Hexapep"/>
</dbReference>
<dbReference type="NCBIfam" id="TIGR00965">
    <property type="entry name" value="dapD"/>
    <property type="match status" value="1"/>
</dbReference>
<dbReference type="Gene3D" id="1.10.166.10">
    <property type="entry name" value="Tetrahydrodipicolinate-N-succinyltransferase, N-terminal domain"/>
    <property type="match status" value="1"/>
</dbReference>
<gene>
    <name evidence="13" type="ORF">BGZ97_011773</name>
</gene>
<keyword evidence="6" id="KW-0808">Transferase</keyword>
<dbReference type="InterPro" id="IPR015421">
    <property type="entry name" value="PyrdxlP-dep_Trfase_major"/>
</dbReference>
<dbReference type="SUPFAM" id="SSF53383">
    <property type="entry name" value="PLP-dependent transferases"/>
    <property type="match status" value="2"/>
</dbReference>
<evidence type="ECO:0000256" key="5">
    <source>
        <dbReference type="ARBA" id="ARBA00022605"/>
    </source>
</evidence>
<sequence>MGEPKHPTPQFIKDALINALSGLASYPSTVGSAELRQVLAAWLQARYQLTSVDEATEVLPVAGSREALFSLAQTVIDSSRPGALVILQAASMAAWSDEAHVRENRAKYRRKFQAVTPLLAEVLDVQMPDAGFYLWARVDGLGVNDTEFAQRLFTEYNVTVLPAIIDGAWENRAELSPKSACAEIREAIEHVLDKLDKGDLRIASKRPSAPTGGGWEVHQWLKKAVLLSFRLTDNAPVAAGGYTQFYDKVPSKFAAYSADDFAAGGFRVVPPAIARRGAFIAKNVVLMPSYVNIGAYVDEGSMIDTWATVGSCAQIGKNVHISGGAGIGGVLEPLQANPVIIEDNCFIGARSEVVEGVTVGENSVLSMGVFIGQSTKIYDRETGETLYGRVPPGSVVVPGNLPSPDGRYSLYAAIIVKKVDAKTRAKTALNELLREDA</sequence>
<dbReference type="InterPro" id="IPR004839">
    <property type="entry name" value="Aminotransferase_I/II_large"/>
</dbReference>
<dbReference type="InterPro" id="IPR005664">
    <property type="entry name" value="DapD_Trfase_Hexpep_rpt_fam"/>
</dbReference>
<evidence type="ECO:0000256" key="1">
    <source>
        <dbReference type="ARBA" id="ARBA00001933"/>
    </source>
</evidence>
<dbReference type="AlphaFoldDB" id="A0A9P6RLZ0"/>
<keyword evidence="10" id="KW-0012">Acyltransferase</keyword>
<dbReference type="InterPro" id="IPR050881">
    <property type="entry name" value="LL-DAP_aminotransferase"/>
</dbReference>
<reference evidence="13" key="1">
    <citation type="journal article" date="2020" name="Fungal Divers.">
        <title>Resolving the Mortierellaceae phylogeny through synthesis of multi-gene phylogenetics and phylogenomics.</title>
        <authorList>
            <person name="Vandepol N."/>
            <person name="Liber J."/>
            <person name="Desiro A."/>
            <person name="Na H."/>
            <person name="Kennedy M."/>
            <person name="Barry K."/>
            <person name="Grigoriev I.V."/>
            <person name="Miller A.N."/>
            <person name="O'Donnell K."/>
            <person name="Stajich J.E."/>
            <person name="Bonito G."/>
        </authorList>
    </citation>
    <scope>NUCLEOTIDE SEQUENCE</scope>
    <source>
        <strain evidence="13">NVP60</strain>
    </source>
</reference>
<dbReference type="InterPro" id="IPR011004">
    <property type="entry name" value="Trimer_LpxA-like_sf"/>
</dbReference>
<dbReference type="GO" id="GO:0019877">
    <property type="term" value="P:diaminopimelate biosynthetic process"/>
    <property type="evidence" value="ECO:0007669"/>
    <property type="project" value="UniProtKB-KW"/>
</dbReference>
<dbReference type="OrthoDB" id="25818at2759"/>
<dbReference type="HAMAP" id="MF_00811">
    <property type="entry name" value="DapD"/>
    <property type="match status" value="1"/>
</dbReference>
<evidence type="ECO:0000256" key="4">
    <source>
        <dbReference type="ARBA" id="ARBA00022576"/>
    </source>
</evidence>
<keyword evidence="3" id="KW-0963">Cytoplasm</keyword>
<dbReference type="Pfam" id="PF14602">
    <property type="entry name" value="Hexapep_2"/>
    <property type="match status" value="1"/>
</dbReference>
<proteinExistence type="inferred from homology"/>
<dbReference type="SUPFAM" id="SSF51161">
    <property type="entry name" value="Trimeric LpxA-like enzymes"/>
    <property type="match status" value="1"/>
</dbReference>
<evidence type="ECO:0000259" key="12">
    <source>
        <dbReference type="Pfam" id="PF14805"/>
    </source>
</evidence>
<dbReference type="PANTHER" id="PTHR42832">
    <property type="entry name" value="AMINO ACID AMINOTRANSFERASE"/>
    <property type="match status" value="1"/>
</dbReference>
<dbReference type="InterPro" id="IPR023180">
    <property type="entry name" value="THP_succinylTrfase_dom1"/>
</dbReference>
<dbReference type="GO" id="GO:0030170">
    <property type="term" value="F:pyridoxal phosphate binding"/>
    <property type="evidence" value="ECO:0007669"/>
    <property type="project" value="InterPro"/>
</dbReference>
<evidence type="ECO:0008006" key="15">
    <source>
        <dbReference type="Google" id="ProtNLM"/>
    </source>
</evidence>
<comment type="cofactor">
    <cofactor evidence="1">
        <name>pyridoxal 5'-phosphate</name>
        <dbReference type="ChEBI" id="CHEBI:597326"/>
    </cofactor>
</comment>
<dbReference type="Proteomes" id="UP000823405">
    <property type="component" value="Unassembled WGS sequence"/>
</dbReference>